<gene>
    <name evidence="5" type="ORF">FMM80_14765</name>
</gene>
<dbReference type="EMBL" id="VIRB01000085">
    <property type="protein sequence ID" value="NDO69866.1"/>
    <property type="molecule type" value="Genomic_DNA"/>
</dbReference>
<evidence type="ECO:0000313" key="6">
    <source>
        <dbReference type="Proteomes" id="UP000474104"/>
    </source>
</evidence>
<dbReference type="RefSeq" id="WP_004075976.1">
    <property type="nucleotide sequence ID" value="NZ_VIRB01000085.1"/>
</dbReference>
<reference evidence="5 6" key="1">
    <citation type="submission" date="2019-07" db="EMBL/GenBank/DDBJ databases">
        <title>Draft genome sequences of 15 bacterial species constituting the stable defined intestinal microbiota of the GM15 gnotobiotic mouse model.</title>
        <authorList>
            <person name="Elie C."/>
            <person name="Mathieu A."/>
            <person name="Saliou A."/>
            <person name="Darnaud M."/>
            <person name="Leulier F."/>
            <person name="Tamellini A."/>
        </authorList>
    </citation>
    <scope>NUCLEOTIDE SEQUENCE [LARGE SCALE GENOMIC DNA]</scope>
    <source>
        <strain evidence="6">ASF 502</strain>
    </source>
</reference>
<evidence type="ECO:0000256" key="3">
    <source>
        <dbReference type="SAM" id="MobiDB-lite"/>
    </source>
</evidence>
<evidence type="ECO:0000256" key="1">
    <source>
        <dbReference type="ARBA" id="ARBA00004328"/>
    </source>
</evidence>
<dbReference type="NCBIfam" id="TIGR01554">
    <property type="entry name" value="major_cap_HK97"/>
    <property type="match status" value="1"/>
</dbReference>
<dbReference type="Proteomes" id="UP000474104">
    <property type="component" value="Unassembled WGS sequence"/>
</dbReference>
<evidence type="ECO:0000313" key="5">
    <source>
        <dbReference type="EMBL" id="NDO69866.1"/>
    </source>
</evidence>
<comment type="caution">
    <text evidence="5">The sequence shown here is derived from an EMBL/GenBank/DDBJ whole genome shotgun (WGS) entry which is preliminary data.</text>
</comment>
<accession>A0A9X5H850</accession>
<sequence>MNKKLLELLNTINEKKLAIQNLVEAGKLEEAKTEKAELKKLQDKFDLLKDLDDKGLEEMQNRAAAGTVDDITSGGTDPEEHEAPKDAVHEFANAARRRFRVSDDMSEGSNPDGGYTVPEDIQTRINERREAKASLINLVDVESVATNKGSRTFKKRTQQTGFTQIGEGGKVPKKDTPQFERMDYEIKKYAGYFPVTNELFEDSDANISSVLITWIGDESRVTRNQIIRTVINKKEKTALSGLDDIKKALNVTLGAAFKSTSRIVTNDDGLQYLDTLKDSDGKYLLQPNPADPMQMRLCAGATVVPVEVIPNADFPSDVATAKKRKIPMVIGDLKEGIKFFDRKQLTIISSNIASAGSLNAFEEDLTLFRAIEREDCQMKDDQAFVNGEITIDDASVAGGETPAAK</sequence>
<feature type="region of interest" description="Disordered" evidence="3">
    <location>
        <begin position="61"/>
        <end position="87"/>
    </location>
</feature>
<name>A0A9X5H850_9FIRM</name>
<protein>
    <submittedName>
        <fullName evidence="5">Phage major capsid protein</fullName>
    </submittedName>
</protein>
<evidence type="ECO:0000256" key="2">
    <source>
        <dbReference type="SAM" id="Coils"/>
    </source>
</evidence>
<keyword evidence="2" id="KW-0175">Coiled coil</keyword>
<dbReference type="SUPFAM" id="SSF56563">
    <property type="entry name" value="Major capsid protein gp5"/>
    <property type="match status" value="1"/>
</dbReference>
<feature type="coiled-coil region" evidence="2">
    <location>
        <begin position="24"/>
        <end position="51"/>
    </location>
</feature>
<dbReference type="AlphaFoldDB" id="A0A9X5H850"/>
<feature type="domain" description="Phage capsid-like C-terminal" evidence="4">
    <location>
        <begin position="113"/>
        <end position="387"/>
    </location>
</feature>
<evidence type="ECO:0000259" key="4">
    <source>
        <dbReference type="Pfam" id="PF05065"/>
    </source>
</evidence>
<dbReference type="OrthoDB" id="85826at2"/>
<dbReference type="InterPro" id="IPR054612">
    <property type="entry name" value="Phage_capsid-like_C"/>
</dbReference>
<proteinExistence type="predicted"/>
<dbReference type="InterPro" id="IPR024455">
    <property type="entry name" value="Phage_capsid"/>
</dbReference>
<dbReference type="Pfam" id="PF05065">
    <property type="entry name" value="Phage_capsid"/>
    <property type="match status" value="1"/>
</dbReference>
<comment type="subcellular location">
    <subcellularLocation>
        <location evidence="1">Virion</location>
    </subcellularLocation>
</comment>
<organism evidence="5 6">
    <name type="scientific">Schaedlerella arabinosiphila</name>
    <dbReference type="NCBI Taxonomy" id="2044587"/>
    <lineage>
        <taxon>Bacteria</taxon>
        <taxon>Bacillati</taxon>
        <taxon>Bacillota</taxon>
        <taxon>Clostridia</taxon>
        <taxon>Lachnospirales</taxon>
        <taxon>Lachnospiraceae</taxon>
        <taxon>Schaedlerella</taxon>
    </lineage>
</organism>